<dbReference type="HOGENOM" id="CLU_2077902_0_0_9"/>
<evidence type="ECO:0000256" key="3">
    <source>
        <dbReference type="ARBA" id="ARBA00023125"/>
    </source>
</evidence>
<accession>C0CWP8</accession>
<dbReference type="SUPFAM" id="SSF46894">
    <property type="entry name" value="C-terminal effector domain of the bipartite response regulators"/>
    <property type="match status" value="1"/>
</dbReference>
<dbReference type="AlphaFoldDB" id="C0CWP8"/>
<evidence type="ECO:0000256" key="1">
    <source>
        <dbReference type="ARBA" id="ARBA00004496"/>
    </source>
</evidence>
<organism evidence="7 8">
    <name type="scientific">[Clostridium] asparagiforme DSM 15981</name>
    <dbReference type="NCBI Taxonomy" id="518636"/>
    <lineage>
        <taxon>Bacteria</taxon>
        <taxon>Bacillati</taxon>
        <taxon>Bacillota</taxon>
        <taxon>Clostridia</taxon>
        <taxon>Lachnospirales</taxon>
        <taxon>Lachnospiraceae</taxon>
        <taxon>Enterocloster</taxon>
    </lineage>
</organism>
<feature type="DNA-binding region" description="OmpR/PhoB-type" evidence="5">
    <location>
        <begin position="18"/>
        <end position="115"/>
    </location>
</feature>
<evidence type="ECO:0000313" key="7">
    <source>
        <dbReference type="EMBL" id="EEG56511.1"/>
    </source>
</evidence>
<feature type="non-terminal residue" evidence="7">
    <location>
        <position position="1"/>
    </location>
</feature>
<dbReference type="SMART" id="SM00862">
    <property type="entry name" value="Trans_reg_C"/>
    <property type="match status" value="1"/>
</dbReference>
<dbReference type="InterPro" id="IPR016032">
    <property type="entry name" value="Sig_transdc_resp-reg_C-effctor"/>
</dbReference>
<dbReference type="CDD" id="cd00383">
    <property type="entry name" value="trans_reg_C"/>
    <property type="match status" value="1"/>
</dbReference>
<dbReference type="RefSeq" id="WP_007708569.1">
    <property type="nucleotide sequence ID" value="NZ_GG657591.1"/>
</dbReference>
<evidence type="ECO:0000259" key="6">
    <source>
        <dbReference type="PROSITE" id="PS51755"/>
    </source>
</evidence>
<dbReference type="InterPro" id="IPR036388">
    <property type="entry name" value="WH-like_DNA-bd_sf"/>
</dbReference>
<keyword evidence="8" id="KW-1185">Reference proteome</keyword>
<reference evidence="7 8" key="2">
    <citation type="submission" date="2009-02" db="EMBL/GenBank/DDBJ databases">
        <title>Draft genome sequence of Clostridium asparagiforme (DSM 15981).</title>
        <authorList>
            <person name="Sudarsanam P."/>
            <person name="Ley R."/>
            <person name="Guruge J."/>
            <person name="Turnbaugh P.J."/>
            <person name="Mahowald M."/>
            <person name="Liep D."/>
            <person name="Gordon J."/>
        </authorList>
    </citation>
    <scope>NUCLEOTIDE SEQUENCE [LARGE SCALE GENOMIC DNA]</scope>
    <source>
        <strain evidence="7 8">DSM 15981</strain>
    </source>
</reference>
<dbReference type="Proteomes" id="UP000004756">
    <property type="component" value="Unassembled WGS sequence"/>
</dbReference>
<evidence type="ECO:0000256" key="5">
    <source>
        <dbReference type="PROSITE-ProRule" id="PRU01091"/>
    </source>
</evidence>
<dbReference type="EMBL" id="ACCJ01000061">
    <property type="protein sequence ID" value="EEG56511.1"/>
    <property type="molecule type" value="Genomic_DNA"/>
</dbReference>
<dbReference type="GO" id="GO:0006355">
    <property type="term" value="P:regulation of DNA-templated transcription"/>
    <property type="evidence" value="ECO:0007669"/>
    <property type="project" value="InterPro"/>
</dbReference>
<dbReference type="PANTHER" id="PTHR48111">
    <property type="entry name" value="REGULATOR OF RPOS"/>
    <property type="match status" value="1"/>
</dbReference>
<sequence length="117" mass="13684">EMILRIKALLRRAQIVNEHRITLGPVVLDYDALTVSRGGEVQTLPRKEFYLLYKLLSYPGKIFTRVQLMDEIWGMESESDDNTINVHVNRLRRRFEGYPEFSIETIRGLGYKAVKNL</sequence>
<feature type="domain" description="OmpR/PhoB-type" evidence="6">
    <location>
        <begin position="18"/>
        <end position="115"/>
    </location>
</feature>
<dbReference type="GO" id="GO:0032993">
    <property type="term" value="C:protein-DNA complex"/>
    <property type="evidence" value="ECO:0007669"/>
    <property type="project" value="TreeGrafter"/>
</dbReference>
<keyword evidence="3 5" id="KW-0238">DNA-binding</keyword>
<dbReference type="InterPro" id="IPR001867">
    <property type="entry name" value="OmpR/PhoB-type_DNA-bd"/>
</dbReference>
<evidence type="ECO:0000313" key="8">
    <source>
        <dbReference type="Proteomes" id="UP000004756"/>
    </source>
</evidence>
<protein>
    <submittedName>
        <fullName evidence="7">Transcriptional regulatory protein, C-terminal domain protein</fullName>
    </submittedName>
</protein>
<keyword evidence="4" id="KW-0010">Activator</keyword>
<comment type="caution">
    <text evidence="7">The sequence shown here is derived from an EMBL/GenBank/DDBJ whole genome shotgun (WGS) entry which is preliminary data.</text>
</comment>
<dbReference type="Pfam" id="PF00486">
    <property type="entry name" value="Trans_reg_C"/>
    <property type="match status" value="1"/>
</dbReference>
<dbReference type="InterPro" id="IPR039420">
    <property type="entry name" value="WalR-like"/>
</dbReference>
<gene>
    <name evidence="7" type="ORF">CLOSTASPAR_01419</name>
</gene>
<dbReference type="GO" id="GO:0000156">
    <property type="term" value="F:phosphorelay response regulator activity"/>
    <property type="evidence" value="ECO:0007669"/>
    <property type="project" value="TreeGrafter"/>
</dbReference>
<dbReference type="GO" id="GO:0000976">
    <property type="term" value="F:transcription cis-regulatory region binding"/>
    <property type="evidence" value="ECO:0007669"/>
    <property type="project" value="TreeGrafter"/>
</dbReference>
<evidence type="ECO:0000256" key="4">
    <source>
        <dbReference type="ARBA" id="ARBA00023159"/>
    </source>
</evidence>
<evidence type="ECO:0000256" key="2">
    <source>
        <dbReference type="ARBA" id="ARBA00022490"/>
    </source>
</evidence>
<dbReference type="Gene3D" id="1.10.10.10">
    <property type="entry name" value="Winged helix-like DNA-binding domain superfamily/Winged helix DNA-binding domain"/>
    <property type="match status" value="1"/>
</dbReference>
<dbReference type="PROSITE" id="PS51755">
    <property type="entry name" value="OMPR_PHOB"/>
    <property type="match status" value="1"/>
</dbReference>
<comment type="subcellular location">
    <subcellularLocation>
        <location evidence="1">Cytoplasm</location>
    </subcellularLocation>
</comment>
<proteinExistence type="predicted"/>
<name>C0CWP8_9FIRM</name>
<keyword evidence="2" id="KW-0963">Cytoplasm</keyword>
<reference evidence="7 8" key="1">
    <citation type="submission" date="2009-01" db="EMBL/GenBank/DDBJ databases">
        <authorList>
            <person name="Fulton L."/>
            <person name="Clifton S."/>
            <person name="Fulton B."/>
            <person name="Xu J."/>
            <person name="Minx P."/>
            <person name="Pepin K.H."/>
            <person name="Johnson M."/>
            <person name="Bhonagiri V."/>
            <person name="Nash W.E."/>
            <person name="Mardis E.R."/>
            <person name="Wilson R.K."/>
        </authorList>
    </citation>
    <scope>NUCLEOTIDE SEQUENCE [LARGE SCALE GENOMIC DNA]</scope>
    <source>
        <strain evidence="7 8">DSM 15981</strain>
    </source>
</reference>
<dbReference type="PANTHER" id="PTHR48111:SF49">
    <property type="entry name" value="HEME RESPONSE REGULATOR HSSR"/>
    <property type="match status" value="1"/>
</dbReference>
<dbReference type="GO" id="GO:0005829">
    <property type="term" value="C:cytosol"/>
    <property type="evidence" value="ECO:0007669"/>
    <property type="project" value="TreeGrafter"/>
</dbReference>